<keyword evidence="2" id="KW-1185">Reference proteome</keyword>
<evidence type="ECO:0000313" key="2">
    <source>
        <dbReference type="Proteomes" id="UP000750711"/>
    </source>
</evidence>
<accession>A0A9P8RLH8</accession>
<name>A0A9P8RLH8_9PEZI</name>
<dbReference type="Proteomes" id="UP000750711">
    <property type="component" value="Unassembled WGS sequence"/>
</dbReference>
<dbReference type="EMBL" id="JAGHQM010001266">
    <property type="protein sequence ID" value="KAH0556008.1"/>
    <property type="molecule type" value="Genomic_DNA"/>
</dbReference>
<evidence type="ECO:0000313" key="1">
    <source>
        <dbReference type="EMBL" id="KAH0556008.1"/>
    </source>
</evidence>
<dbReference type="PANTHER" id="PTHR39596">
    <property type="match status" value="1"/>
</dbReference>
<reference evidence="1" key="1">
    <citation type="submission" date="2021-03" db="EMBL/GenBank/DDBJ databases">
        <title>Comparative genomics and phylogenomic investigation of the class Geoglossomycetes provide insights into ecological specialization and systematics.</title>
        <authorList>
            <person name="Melie T."/>
            <person name="Pirro S."/>
            <person name="Miller A.N."/>
            <person name="Quandt A."/>
        </authorList>
    </citation>
    <scope>NUCLEOTIDE SEQUENCE</scope>
    <source>
        <strain evidence="1">CAQ_001_2017</strain>
    </source>
</reference>
<proteinExistence type="predicted"/>
<dbReference type="AlphaFoldDB" id="A0A9P8RLH8"/>
<comment type="caution">
    <text evidence="1">The sequence shown here is derived from an EMBL/GenBank/DDBJ whole genome shotgun (WGS) entry which is preliminary data.</text>
</comment>
<sequence length="912" mass="103281">MEGVLAAEAWTVASGRLKVPFVALTYHRPSHSPSSDDDDGPSFYDFPRHNGFALRTDDAKGLFAGCGTIGALTSLLQSWLFFELLAAFLERRDIDRNDFEAYGFVDIDQARVHGYFRDWRAGLSRRSYAGKQTARKRLERIIEFAMRKSEMFEEAADLFESADADDEDFDRVALSVKLLIGLLISISDDTFSIFDSQPSAHWASSRILHASKAEPEPSDKPLLRMDKEEPREHLHTRPKWFLPLPPDDYHGGRAAKRFLRLFADNGWCPYQARQLCRSYDYLTLNSLASLKCHQTSIGDHGQCMQLGRCCAHDLTVDPASGIYPFQHAIKDEHDCEFIHVPKEEIADIIKSGDIPLISLSLGGDDLDLKVVRCTPHVAYTAISHVWSDGLGNPKSNALPRCQLFRLREMILQTYSPGFIPCYDDRTLWSRFKGHLNADWRAFINSSPGRQYIKINRKRVLFWMDTLCIPVSSDSYATEEDEDLKFRAMRHMTPIFAGAFNTLVLDRRLQDAGIPVPSQANEDELAALVLSSKWMQRGWALEEGSLAQGCVFQLMGEQYEMPDELGNSASSTKSSRSDLLRNLLSNVESRHSPLDRAFINARQSIPLLLGRALLHEKRQFSVVSLFPRSLRLAKRPRTPQFVWTWNSLLERSTTKPEDGPIIFANMLDFNVYPLKLIPRQERLPLLVQNCDELPLSLLYNTGPRICIKGHPELGWIPRDIAGDHLVDGAALRRINSEQNNQVEFLIDRSNSNLKSTLILRTSHGQCIPYDVETFVVRDGTNTTSNGRVDQEYFVQIQRNATQGPDDNEIQSPVGEIHGQSMGTCIVIDLACGTPSVRGFAGRGARFYVDSHNQGDMTLRYDAPLIAWTAEQWQHKCNNPPTPSHCFDTVQVACQQRLLLNFARSQYRVLGEQR</sequence>
<evidence type="ECO:0008006" key="3">
    <source>
        <dbReference type="Google" id="ProtNLM"/>
    </source>
</evidence>
<organism evidence="1 2">
    <name type="scientific">Trichoglossum hirsutum</name>
    <dbReference type="NCBI Taxonomy" id="265104"/>
    <lineage>
        <taxon>Eukaryota</taxon>
        <taxon>Fungi</taxon>
        <taxon>Dikarya</taxon>
        <taxon>Ascomycota</taxon>
        <taxon>Pezizomycotina</taxon>
        <taxon>Geoglossomycetes</taxon>
        <taxon>Geoglossales</taxon>
        <taxon>Geoglossaceae</taxon>
        <taxon>Trichoglossum</taxon>
    </lineage>
</organism>
<gene>
    <name evidence="1" type="ORF">GP486_006049</name>
</gene>
<dbReference type="PANTHER" id="PTHR39596:SF2">
    <property type="entry name" value="HET DOMAIN PROTEIN (AFU_ORTHOLOGUE AFUA_1G17550)-RELATED"/>
    <property type="match status" value="1"/>
</dbReference>
<protein>
    <recommendedName>
        <fullName evidence="3">Heterokaryon incompatibility domain-containing protein</fullName>
    </recommendedName>
</protein>